<keyword evidence="2" id="KW-0067">ATP-binding</keyword>
<dbReference type="InterPro" id="IPR050250">
    <property type="entry name" value="Macrolide_Exporter_MacB"/>
</dbReference>
<evidence type="ECO:0000259" key="1">
    <source>
        <dbReference type="Pfam" id="PF12704"/>
    </source>
</evidence>
<evidence type="ECO:0000313" key="2">
    <source>
        <dbReference type="EMBL" id="STY91405.1"/>
    </source>
</evidence>
<protein>
    <submittedName>
        <fullName evidence="2">Macrolide export ATP-binding/permease protein MacB</fullName>
        <ecNumber evidence="2">3.6.3.-</ecNumber>
    </submittedName>
</protein>
<dbReference type="GO" id="GO:0005886">
    <property type="term" value="C:plasma membrane"/>
    <property type="evidence" value="ECO:0007669"/>
    <property type="project" value="TreeGrafter"/>
</dbReference>
<sequence length="121" mass="12836">MSIRFENIDATGTINGVGKDYLSVTGEVLSIGQGFDDESISSASQDVIIDQNAYKTYFNNEGNPIGQTLLIGNVPARIVGVLSEKHRPLPAPVTRPPSICLTLPSCIACLAPATLTVLLYS</sequence>
<keyword evidence="2" id="KW-0378">Hydrolase</keyword>
<dbReference type="PANTHER" id="PTHR30572:SF14">
    <property type="entry name" value="MACROLIDE EXPORT ATP-BINDING_PERMEASE PROTEIN MACB"/>
    <property type="match status" value="1"/>
</dbReference>
<accession>A0A1T0A3X8</accession>
<evidence type="ECO:0000313" key="3">
    <source>
        <dbReference type="Proteomes" id="UP000254133"/>
    </source>
</evidence>
<dbReference type="GO" id="GO:0016787">
    <property type="term" value="F:hydrolase activity"/>
    <property type="evidence" value="ECO:0007669"/>
    <property type="project" value="UniProtKB-KW"/>
</dbReference>
<dbReference type="EMBL" id="UGPZ01000002">
    <property type="protein sequence ID" value="STY91405.1"/>
    <property type="molecule type" value="Genomic_DNA"/>
</dbReference>
<dbReference type="Proteomes" id="UP000254133">
    <property type="component" value="Unassembled WGS sequence"/>
</dbReference>
<proteinExistence type="predicted"/>
<keyword evidence="2" id="KW-0547">Nucleotide-binding</keyword>
<dbReference type="InterPro" id="IPR025857">
    <property type="entry name" value="MacB_PCD"/>
</dbReference>
<gene>
    <name evidence="2" type="primary">macB_2</name>
    <name evidence="2" type="ORF">NCTC9426_01457</name>
</gene>
<dbReference type="EC" id="3.6.3.-" evidence="2"/>
<reference evidence="2 3" key="1">
    <citation type="submission" date="2018-06" db="EMBL/GenBank/DDBJ databases">
        <authorList>
            <consortium name="Pathogen Informatics"/>
            <person name="Doyle S."/>
        </authorList>
    </citation>
    <scope>NUCLEOTIDE SEQUENCE [LARGE SCALE GENOMIC DNA]</scope>
    <source>
        <strain evidence="2 3">NCTC9426</strain>
    </source>
</reference>
<dbReference type="GO" id="GO:0022857">
    <property type="term" value="F:transmembrane transporter activity"/>
    <property type="evidence" value="ECO:0007669"/>
    <property type="project" value="TreeGrafter"/>
</dbReference>
<dbReference type="Pfam" id="PF12704">
    <property type="entry name" value="MacB_PCD"/>
    <property type="match status" value="1"/>
</dbReference>
<dbReference type="GO" id="GO:0005524">
    <property type="term" value="F:ATP binding"/>
    <property type="evidence" value="ECO:0007669"/>
    <property type="project" value="UniProtKB-KW"/>
</dbReference>
<dbReference type="AlphaFoldDB" id="A0A1T0A3X8"/>
<dbReference type="PANTHER" id="PTHR30572">
    <property type="entry name" value="MEMBRANE COMPONENT OF TRANSPORTER-RELATED"/>
    <property type="match status" value="1"/>
</dbReference>
<name>A0A1T0A3X8_MORBO</name>
<feature type="domain" description="MacB-like periplasmic core" evidence="1">
    <location>
        <begin position="9"/>
        <end position="84"/>
    </location>
</feature>
<organism evidence="2 3">
    <name type="scientific">Moraxella bovis</name>
    <dbReference type="NCBI Taxonomy" id="476"/>
    <lineage>
        <taxon>Bacteria</taxon>
        <taxon>Pseudomonadati</taxon>
        <taxon>Pseudomonadota</taxon>
        <taxon>Gammaproteobacteria</taxon>
        <taxon>Moraxellales</taxon>
        <taxon>Moraxellaceae</taxon>
        <taxon>Moraxella</taxon>
    </lineage>
</organism>